<evidence type="ECO:0000313" key="2">
    <source>
        <dbReference type="EMBL" id="SFD66007.1"/>
    </source>
</evidence>
<dbReference type="RefSeq" id="WP_090082190.1">
    <property type="nucleotide sequence ID" value="NZ_FOMR01000003.1"/>
</dbReference>
<dbReference type="AlphaFoldDB" id="A0A1I1U5D8"/>
<dbReference type="EMBL" id="FOMR01000003">
    <property type="protein sequence ID" value="SFD66007.1"/>
    <property type="molecule type" value="Genomic_DNA"/>
</dbReference>
<dbReference type="OrthoDB" id="48766at2"/>
<dbReference type="Proteomes" id="UP000199474">
    <property type="component" value="Unassembled WGS sequence"/>
</dbReference>
<gene>
    <name evidence="2" type="ORF">SAMN05216238_10332</name>
</gene>
<proteinExistence type="predicted"/>
<dbReference type="InterPro" id="IPR012454">
    <property type="entry name" value="DUF1659"/>
</dbReference>
<evidence type="ECO:0000259" key="1">
    <source>
        <dbReference type="Pfam" id="PF07872"/>
    </source>
</evidence>
<keyword evidence="3" id="KW-1185">Reference proteome</keyword>
<dbReference type="Pfam" id="PF07872">
    <property type="entry name" value="DUF1659"/>
    <property type="match status" value="1"/>
</dbReference>
<name>A0A1I1U5D8_9BACI</name>
<protein>
    <recommendedName>
        <fullName evidence="1">DUF1659 domain-containing protein</fullName>
    </recommendedName>
</protein>
<dbReference type="STRING" id="640948.SAMN05216238_10332"/>
<sequence length="74" mass="8254">MAVAEKVNSRLTLVLDDGNDLMTGKAVYKSKSFNNVKPEATSDQLYAIATAVSGLQERPLYNVERQDDYEITQE</sequence>
<organism evidence="2 3">
    <name type="scientific">Lentibacillus persicus</name>
    <dbReference type="NCBI Taxonomy" id="640948"/>
    <lineage>
        <taxon>Bacteria</taxon>
        <taxon>Bacillati</taxon>
        <taxon>Bacillota</taxon>
        <taxon>Bacilli</taxon>
        <taxon>Bacillales</taxon>
        <taxon>Bacillaceae</taxon>
        <taxon>Lentibacillus</taxon>
    </lineage>
</organism>
<accession>A0A1I1U5D8</accession>
<feature type="domain" description="DUF1659" evidence="1">
    <location>
        <begin position="2"/>
        <end position="73"/>
    </location>
</feature>
<reference evidence="3" key="1">
    <citation type="submission" date="2016-10" db="EMBL/GenBank/DDBJ databases">
        <authorList>
            <person name="Varghese N."/>
            <person name="Submissions S."/>
        </authorList>
    </citation>
    <scope>NUCLEOTIDE SEQUENCE [LARGE SCALE GENOMIC DNA]</scope>
    <source>
        <strain evidence="3">DSM 22530</strain>
    </source>
</reference>
<evidence type="ECO:0000313" key="3">
    <source>
        <dbReference type="Proteomes" id="UP000199474"/>
    </source>
</evidence>